<proteinExistence type="predicted"/>
<dbReference type="PANTHER" id="PTHR32502:SF2">
    <property type="entry name" value="D-TAGATOSE-1,6-BISPHOSPHATE ALDOLASE SUBUNIT KBAZ"/>
    <property type="match status" value="1"/>
</dbReference>
<organism evidence="2 3">
    <name type="scientific">Tunturiibacter lichenicola</name>
    <dbReference type="NCBI Taxonomy" id="2051959"/>
    <lineage>
        <taxon>Bacteria</taxon>
        <taxon>Pseudomonadati</taxon>
        <taxon>Acidobacteriota</taxon>
        <taxon>Terriglobia</taxon>
        <taxon>Terriglobales</taxon>
        <taxon>Acidobacteriaceae</taxon>
        <taxon>Tunturiibacter</taxon>
    </lineage>
</organism>
<dbReference type="InterPro" id="IPR050303">
    <property type="entry name" value="GatZ_KbaZ_carbometab"/>
</dbReference>
<reference evidence="2 3" key="1">
    <citation type="submission" date="2020-07" db="EMBL/GenBank/DDBJ databases">
        <title>Genomic Encyclopedia of Type Strains, Phase IV (KMG-V): Genome sequencing to study the core and pangenomes of soil and plant-associated prokaryotes.</title>
        <authorList>
            <person name="Whitman W."/>
        </authorList>
    </citation>
    <scope>NUCLEOTIDE SEQUENCE [LARGE SCALE GENOMIC DNA]</scope>
    <source>
        <strain evidence="2 3">M8UP22</strain>
    </source>
</reference>
<dbReference type="Pfam" id="PF08013">
    <property type="entry name" value="GatZ_KbaZ-like"/>
    <property type="match status" value="1"/>
</dbReference>
<comment type="pathway">
    <text evidence="1">Carbohydrate metabolism.</text>
</comment>
<dbReference type="NCBIfam" id="TIGR02810">
    <property type="entry name" value="agaZ_gatZ"/>
    <property type="match status" value="1"/>
</dbReference>
<dbReference type="Proteomes" id="UP000564385">
    <property type="component" value="Unassembled WGS sequence"/>
</dbReference>
<dbReference type="PIRSF" id="PIRSF009264">
    <property type="entry name" value="TagBP_ald_AgaZ"/>
    <property type="match status" value="1"/>
</dbReference>
<protein>
    <submittedName>
        <fullName evidence="2">D-tagatose-1,6-bisphosphate aldolase subunit GatZ/KbaZ</fullName>
    </submittedName>
</protein>
<evidence type="ECO:0000313" key="2">
    <source>
        <dbReference type="EMBL" id="NYF88913.1"/>
    </source>
</evidence>
<gene>
    <name evidence="2" type="ORF">HDF08_000980</name>
</gene>
<dbReference type="GO" id="GO:0005975">
    <property type="term" value="P:carbohydrate metabolic process"/>
    <property type="evidence" value="ECO:0007669"/>
    <property type="project" value="InterPro"/>
</dbReference>
<comment type="caution">
    <text evidence="2">The sequence shown here is derived from an EMBL/GenBank/DDBJ whole genome shotgun (WGS) entry which is preliminary data.</text>
</comment>
<dbReference type="EMBL" id="JACCCU010000001">
    <property type="protein sequence ID" value="NYF88913.1"/>
    <property type="molecule type" value="Genomic_DNA"/>
</dbReference>
<evidence type="ECO:0000313" key="3">
    <source>
        <dbReference type="Proteomes" id="UP000564385"/>
    </source>
</evidence>
<accession>A0A852V7L5</accession>
<evidence type="ECO:0000256" key="1">
    <source>
        <dbReference type="ARBA" id="ARBA00005007"/>
    </source>
</evidence>
<dbReference type="InterPro" id="IPR013785">
    <property type="entry name" value="Aldolase_TIM"/>
</dbReference>
<dbReference type="InterPro" id="IPR012062">
    <property type="entry name" value="GatZ/KbaZ-like"/>
</dbReference>
<dbReference type="Gene3D" id="1.10.400.20">
    <property type="entry name" value="putative tagatose 6-phosphate kinase domain like"/>
    <property type="match status" value="1"/>
</dbReference>
<dbReference type="GO" id="GO:0005886">
    <property type="term" value="C:plasma membrane"/>
    <property type="evidence" value="ECO:0007669"/>
    <property type="project" value="TreeGrafter"/>
</dbReference>
<sequence>MSSILQNHLRLREDGTRSGIYSVCSAHPLVLRAAAEQAVADRSLLLIEATSNQVNQMGGYTGMQPSDFRRFAETIATAAHLEPQRLVLGGDHLGPNPWRHLPASEAMQYAKTMVSAYAKASFSKIHLDASMSCLDDPAILSDEEVAHRSAALCTEAEAAYADEITKPVYVIGTEVPTPGGATHSLNNLSITPPKSASRTLSIHRQVFMKHGLGDAWKRVIAMVVQPGVEFDHDSVVHYQRSKAKALVEWRQQENSDIVFEAHSTDYQLPHAYGELVHDGFAILKVGPAMTFALREAMDAFAAIEELLIAPEEQSKLLQTLEQTMIANPQEWRPYYEGSPSQQQLLRRFSYSDRVRYYWHNPEVVASVSRLIRNLETTKIPESVLSLFMPAQYARLRLGQIPYDPTSLIVDKVKDVLRVYAKSCSPGR</sequence>
<dbReference type="AlphaFoldDB" id="A0A852V7L5"/>
<name>A0A852V7L5_9BACT</name>
<dbReference type="Gene3D" id="3.20.20.70">
    <property type="entry name" value="Aldolase class I"/>
    <property type="match status" value="1"/>
</dbReference>
<dbReference type="SUPFAM" id="SSF51569">
    <property type="entry name" value="Aldolase"/>
    <property type="match status" value="1"/>
</dbReference>
<dbReference type="GO" id="GO:0009401">
    <property type="term" value="P:phosphoenolpyruvate-dependent sugar phosphotransferase system"/>
    <property type="evidence" value="ECO:0007669"/>
    <property type="project" value="TreeGrafter"/>
</dbReference>
<dbReference type="PANTHER" id="PTHR32502">
    <property type="entry name" value="N-ACETYLGALACTOSAMINE PERMEASE II COMPONENT-RELATED"/>
    <property type="match status" value="1"/>
</dbReference>